<dbReference type="SFLD" id="SFLDF00273">
    <property type="entry name" value="(dimethylallyl)adenosine_tRNA"/>
    <property type="match status" value="1"/>
</dbReference>
<organism evidence="13 14">
    <name type="scientific">Simkania negevensis</name>
    <dbReference type="NCBI Taxonomy" id="83561"/>
    <lineage>
        <taxon>Bacteria</taxon>
        <taxon>Pseudomonadati</taxon>
        <taxon>Chlamydiota</taxon>
        <taxon>Chlamydiia</taxon>
        <taxon>Parachlamydiales</taxon>
        <taxon>Simkaniaceae</taxon>
        <taxon>Simkania</taxon>
    </lineage>
</organism>
<dbReference type="SFLD" id="SFLDG01082">
    <property type="entry name" value="B12-binding_domain_containing"/>
    <property type="match status" value="1"/>
</dbReference>
<dbReference type="Proteomes" id="UP000722121">
    <property type="component" value="Unassembled WGS sequence"/>
</dbReference>
<sequence length="450" mass="51816">MVVVRKPRREMKKFFVRTYGCQMNELDTEVMVGLLERRGLIRTEEEKGADLLIYNTCSIRDLAERKVMGKLGKLGKTTQRDAIIGVTGCMANAKKETLFRKLPHVDFVLGTNNIHNLNDLLDEVLETGKQCHLTDAQFHTEIDYEAARRDDPVKAYVSIIRGCDKFCTYCVVPYTRGQEVSRHPDSIVEECKKLAGKGYREVTLLGQNVNSYGKDKQEWGCLFHDLLARIDKVEGIDRIRFMTSHPVDITRELMEAVRDLPSLCEFVHFPFQAGSNRILRKMHRIYTIEQYLEKVEMLRSIVPDVALGTDLIVGFPTETEEEFAETCHILRKVQFSVGFLFAYSQRKGTPAMRWKDDISEEVKQQRLQTVLDIQKEITAKHLVEMLGKEVEVLVERVNEREPGFVKGRTRCWKNVLFSGKPEMVGTMQQVNLHSYTNQTLLGDRFDIEAP</sequence>
<comment type="function">
    <text evidence="1 9">Catalyzes the methylthiolation of N6-(dimethylallyl)adenosine (i(6)A), leading to the formation of 2-methylthio-N6-(dimethylallyl)adenosine (ms(2)i(6)A) at position 37 in tRNAs that read codons beginning with uridine.</text>
</comment>
<dbReference type="Gene3D" id="3.80.30.20">
    <property type="entry name" value="tm_1862 like domain"/>
    <property type="match status" value="1"/>
</dbReference>
<evidence type="ECO:0000256" key="6">
    <source>
        <dbReference type="ARBA" id="ARBA00023004"/>
    </source>
</evidence>
<feature type="binding site" evidence="9">
    <location>
        <position position="167"/>
    </location>
    <ligand>
        <name>[4Fe-4S] cluster</name>
        <dbReference type="ChEBI" id="CHEBI:49883"/>
        <label>2</label>
        <note>4Fe-4S-S-AdoMet</note>
    </ligand>
</feature>
<comment type="caution">
    <text evidence="13">The sequence shown here is derived from an EMBL/GenBank/DDBJ whole genome shotgun (WGS) entry which is preliminary data.</text>
</comment>
<dbReference type="SMART" id="SM00729">
    <property type="entry name" value="Elp3"/>
    <property type="match status" value="1"/>
</dbReference>
<dbReference type="InterPro" id="IPR002792">
    <property type="entry name" value="TRAM_dom"/>
</dbReference>
<dbReference type="Pfam" id="PF00919">
    <property type="entry name" value="UPF0004"/>
    <property type="match status" value="1"/>
</dbReference>
<feature type="domain" description="TRAM" evidence="10">
    <location>
        <begin position="383"/>
        <end position="446"/>
    </location>
</feature>
<comment type="cofactor">
    <cofactor evidence="9">
        <name>[4Fe-4S] cluster</name>
        <dbReference type="ChEBI" id="CHEBI:49883"/>
    </cofactor>
    <text evidence="9">Binds 2 [4Fe-4S] clusters. One cluster is coordinated with 3 cysteines and an exchangeable S-adenosyl-L-methionine.</text>
</comment>
<dbReference type="SFLD" id="SFLDS00029">
    <property type="entry name" value="Radical_SAM"/>
    <property type="match status" value="1"/>
</dbReference>
<comment type="subunit">
    <text evidence="9">Monomer.</text>
</comment>
<dbReference type="Pfam" id="PF04055">
    <property type="entry name" value="Radical_SAM"/>
    <property type="match status" value="1"/>
</dbReference>
<keyword evidence="9" id="KW-0819">tRNA processing</keyword>
<keyword evidence="3 9" id="KW-0808">Transferase</keyword>
<evidence type="ECO:0000313" key="14">
    <source>
        <dbReference type="Proteomes" id="UP000722121"/>
    </source>
</evidence>
<dbReference type="PROSITE" id="PS51449">
    <property type="entry name" value="MTTASE_N"/>
    <property type="match status" value="1"/>
</dbReference>
<evidence type="ECO:0000259" key="11">
    <source>
        <dbReference type="PROSITE" id="PS51449"/>
    </source>
</evidence>
<keyword evidence="7 9" id="KW-0411">Iron-sulfur</keyword>
<dbReference type="EMBL" id="JAFITR010000030">
    <property type="protein sequence ID" value="MBN4066836.1"/>
    <property type="molecule type" value="Genomic_DNA"/>
</dbReference>
<feature type="binding site" evidence="9">
    <location>
        <position position="89"/>
    </location>
    <ligand>
        <name>[4Fe-4S] cluster</name>
        <dbReference type="ChEBI" id="CHEBI:49883"/>
        <label>1</label>
    </ligand>
</feature>
<dbReference type="SUPFAM" id="SSF102114">
    <property type="entry name" value="Radical SAM enzymes"/>
    <property type="match status" value="1"/>
</dbReference>
<evidence type="ECO:0000256" key="5">
    <source>
        <dbReference type="ARBA" id="ARBA00022723"/>
    </source>
</evidence>
<keyword evidence="2 9" id="KW-0004">4Fe-4S</keyword>
<keyword evidence="6 9" id="KW-0408">Iron</keyword>
<feature type="binding site" evidence="9">
    <location>
        <position position="57"/>
    </location>
    <ligand>
        <name>[4Fe-4S] cluster</name>
        <dbReference type="ChEBI" id="CHEBI:49883"/>
        <label>1</label>
    </ligand>
</feature>
<dbReference type="InterPro" id="IPR038135">
    <property type="entry name" value="Methylthiotransferase_N_sf"/>
</dbReference>
<dbReference type="NCBIfam" id="TIGR00089">
    <property type="entry name" value="MiaB/RimO family radical SAM methylthiotransferase"/>
    <property type="match status" value="1"/>
</dbReference>
<dbReference type="InterPro" id="IPR005839">
    <property type="entry name" value="Methylthiotransferase"/>
</dbReference>
<evidence type="ECO:0000256" key="4">
    <source>
        <dbReference type="ARBA" id="ARBA00022691"/>
    </source>
</evidence>
<dbReference type="InterPro" id="IPR020612">
    <property type="entry name" value="Methylthiotransferase_CS"/>
</dbReference>
<dbReference type="GO" id="GO:0035597">
    <property type="term" value="F:tRNA-2-methylthio-N(6)-dimethylallyladenosine(37) synthase activity"/>
    <property type="evidence" value="ECO:0007669"/>
    <property type="project" value="UniProtKB-EC"/>
</dbReference>
<keyword evidence="14" id="KW-1185">Reference proteome</keyword>
<protein>
    <recommendedName>
        <fullName evidence="8 9">tRNA-2-methylthio-N(6)-dimethylallyladenosine synthase</fullName>
        <ecNumber evidence="8 9">2.8.4.3</ecNumber>
    </recommendedName>
    <alternativeName>
        <fullName evidence="9">(Dimethylallyl)adenosine tRNA methylthiotransferase MiaB</fullName>
    </alternativeName>
    <alternativeName>
        <fullName evidence="9">tRNA-i(6)A37 methylthiotransferase</fullName>
    </alternativeName>
</protein>
<evidence type="ECO:0000259" key="10">
    <source>
        <dbReference type="PROSITE" id="PS50926"/>
    </source>
</evidence>
<feature type="domain" description="MTTase N-terminal" evidence="11">
    <location>
        <begin position="12"/>
        <end position="126"/>
    </location>
</feature>
<feature type="binding site" evidence="9">
    <location>
        <position position="163"/>
    </location>
    <ligand>
        <name>[4Fe-4S] cluster</name>
        <dbReference type="ChEBI" id="CHEBI:49883"/>
        <label>2</label>
        <note>4Fe-4S-S-AdoMet</note>
    </ligand>
</feature>
<evidence type="ECO:0000256" key="7">
    <source>
        <dbReference type="ARBA" id="ARBA00023014"/>
    </source>
</evidence>
<evidence type="ECO:0000313" key="13">
    <source>
        <dbReference type="EMBL" id="MBN4066836.1"/>
    </source>
</evidence>
<dbReference type="HAMAP" id="MF_01864">
    <property type="entry name" value="tRNA_metthiotr_MiaB"/>
    <property type="match status" value="1"/>
</dbReference>
<evidence type="ECO:0000256" key="8">
    <source>
        <dbReference type="ARBA" id="ARBA00033765"/>
    </source>
</evidence>
<comment type="catalytic activity">
    <reaction evidence="9">
        <text>N(6)-dimethylallyladenosine(37) in tRNA + (sulfur carrier)-SH + AH2 + 2 S-adenosyl-L-methionine = 2-methylsulfanyl-N(6)-dimethylallyladenosine(37) in tRNA + (sulfur carrier)-H + 5'-deoxyadenosine + L-methionine + A + S-adenosyl-L-homocysteine + 2 H(+)</text>
        <dbReference type="Rhea" id="RHEA:37067"/>
        <dbReference type="Rhea" id="RHEA-COMP:10375"/>
        <dbReference type="Rhea" id="RHEA-COMP:10376"/>
        <dbReference type="Rhea" id="RHEA-COMP:14737"/>
        <dbReference type="Rhea" id="RHEA-COMP:14739"/>
        <dbReference type="ChEBI" id="CHEBI:13193"/>
        <dbReference type="ChEBI" id="CHEBI:15378"/>
        <dbReference type="ChEBI" id="CHEBI:17319"/>
        <dbReference type="ChEBI" id="CHEBI:17499"/>
        <dbReference type="ChEBI" id="CHEBI:29917"/>
        <dbReference type="ChEBI" id="CHEBI:57844"/>
        <dbReference type="ChEBI" id="CHEBI:57856"/>
        <dbReference type="ChEBI" id="CHEBI:59789"/>
        <dbReference type="ChEBI" id="CHEBI:64428"/>
        <dbReference type="ChEBI" id="CHEBI:74415"/>
        <dbReference type="ChEBI" id="CHEBI:74417"/>
        <dbReference type="EC" id="2.8.4.3"/>
    </reaction>
</comment>
<evidence type="ECO:0000259" key="12">
    <source>
        <dbReference type="PROSITE" id="PS51918"/>
    </source>
</evidence>
<keyword evidence="9" id="KW-0963">Cytoplasm</keyword>
<accession>A0ABS3AQ52</accession>
<evidence type="ECO:0000256" key="2">
    <source>
        <dbReference type="ARBA" id="ARBA00022485"/>
    </source>
</evidence>
<dbReference type="EC" id="2.8.4.3" evidence="8 9"/>
<dbReference type="InterPro" id="IPR006463">
    <property type="entry name" value="MiaB_methiolase"/>
</dbReference>
<evidence type="ECO:0000256" key="1">
    <source>
        <dbReference type="ARBA" id="ARBA00003234"/>
    </source>
</evidence>
<feature type="binding site" evidence="9">
    <location>
        <position position="170"/>
    </location>
    <ligand>
        <name>[4Fe-4S] cluster</name>
        <dbReference type="ChEBI" id="CHEBI:49883"/>
        <label>2</label>
        <note>4Fe-4S-S-AdoMet</note>
    </ligand>
</feature>
<keyword evidence="4 9" id="KW-0949">S-adenosyl-L-methionine</keyword>
<comment type="similarity">
    <text evidence="9">Belongs to the methylthiotransferase family. MiaB subfamily.</text>
</comment>
<gene>
    <name evidence="9 13" type="primary">miaB</name>
    <name evidence="13" type="ORF">JYU14_02005</name>
</gene>
<dbReference type="PROSITE" id="PS51918">
    <property type="entry name" value="RADICAL_SAM"/>
    <property type="match status" value="1"/>
</dbReference>
<dbReference type="InterPro" id="IPR013848">
    <property type="entry name" value="Methylthiotransferase_N"/>
</dbReference>
<proteinExistence type="inferred from homology"/>
<dbReference type="PROSITE" id="PS01278">
    <property type="entry name" value="MTTASE_RADICAL"/>
    <property type="match status" value="1"/>
</dbReference>
<feature type="binding site" evidence="9">
    <location>
        <position position="21"/>
    </location>
    <ligand>
        <name>[4Fe-4S] cluster</name>
        <dbReference type="ChEBI" id="CHEBI:49883"/>
        <label>1</label>
    </ligand>
</feature>
<dbReference type="InterPro" id="IPR006638">
    <property type="entry name" value="Elp3/MiaA/NifB-like_rSAM"/>
</dbReference>
<comment type="subcellular location">
    <subcellularLocation>
        <location evidence="9">Cytoplasm</location>
    </subcellularLocation>
</comment>
<keyword evidence="5 9" id="KW-0479">Metal-binding</keyword>
<dbReference type="InterPro" id="IPR058240">
    <property type="entry name" value="rSAM_sf"/>
</dbReference>
<name>A0ABS3AQ52_9BACT</name>
<dbReference type="PROSITE" id="PS50926">
    <property type="entry name" value="TRAM"/>
    <property type="match status" value="1"/>
</dbReference>
<feature type="domain" description="Radical SAM core" evidence="12">
    <location>
        <begin position="149"/>
        <end position="380"/>
    </location>
</feature>
<dbReference type="NCBIfam" id="TIGR01574">
    <property type="entry name" value="miaB-methiolase"/>
    <property type="match status" value="1"/>
</dbReference>
<dbReference type="Gene3D" id="3.40.50.12160">
    <property type="entry name" value="Methylthiotransferase, N-terminal domain"/>
    <property type="match status" value="1"/>
</dbReference>
<dbReference type="CDD" id="cd01335">
    <property type="entry name" value="Radical_SAM"/>
    <property type="match status" value="1"/>
</dbReference>
<reference evidence="13 14" key="1">
    <citation type="submission" date="2021-02" db="EMBL/GenBank/DDBJ databases">
        <title>Activity-based single-cell genomes from oceanic crustal fluid captures similar information to metagenomic and metatranscriptomic surveys with orders of magnitude less sampling.</title>
        <authorList>
            <person name="D'Angelo T.S."/>
            <person name="Orcutt B.N."/>
        </authorList>
    </citation>
    <scope>NUCLEOTIDE SEQUENCE [LARGE SCALE GENOMIC DNA]</scope>
    <source>
        <strain evidence="13">AH-315-G07</strain>
    </source>
</reference>
<dbReference type="PANTHER" id="PTHR43020">
    <property type="entry name" value="CDK5 REGULATORY SUBUNIT-ASSOCIATED PROTEIN 1"/>
    <property type="match status" value="1"/>
</dbReference>
<dbReference type="SFLD" id="SFLDG01061">
    <property type="entry name" value="methylthiotransferase"/>
    <property type="match status" value="1"/>
</dbReference>
<evidence type="ECO:0000256" key="9">
    <source>
        <dbReference type="HAMAP-Rule" id="MF_01864"/>
    </source>
</evidence>
<dbReference type="PANTHER" id="PTHR43020:SF2">
    <property type="entry name" value="MITOCHONDRIAL TRNA METHYLTHIOTRANSFERASE CDK5RAP1"/>
    <property type="match status" value="1"/>
</dbReference>
<dbReference type="InterPro" id="IPR007197">
    <property type="entry name" value="rSAM"/>
</dbReference>
<evidence type="ECO:0000256" key="3">
    <source>
        <dbReference type="ARBA" id="ARBA00022679"/>
    </source>
</evidence>
<dbReference type="InterPro" id="IPR023404">
    <property type="entry name" value="rSAM_horseshoe"/>
</dbReference>